<dbReference type="InterPro" id="IPR036582">
    <property type="entry name" value="Mao_N_sf"/>
</dbReference>
<accession>E6PC80</accession>
<sequence>MTYKVPRARTVLLTCALAGFAALWLALAQRPELRVNGRVVNPRVAPFVTADDHLFLPVRGIARRVGGEVVLDSGKREVILLRGRTVVRFRIGDRFANLNGRSIALSRAPFVLHGRTMVDAAIISRAFAVHVAYEKAKNRVDILTPGLNFQGAVKPR</sequence>
<reference evidence="2" key="1">
    <citation type="submission" date="2009-10" db="EMBL/GenBank/DDBJ databases">
        <title>Diversity of trophic interactions inside an arsenic-rich microbial ecosystem.</title>
        <authorList>
            <person name="Bertin P.N."/>
            <person name="Heinrich-Salmeron A."/>
            <person name="Pelletier E."/>
            <person name="Goulhen-Chollet F."/>
            <person name="Arsene-Ploetze F."/>
            <person name="Gallien S."/>
            <person name="Calteau A."/>
            <person name="Vallenet D."/>
            <person name="Casiot C."/>
            <person name="Chane-Woon-Ming B."/>
            <person name="Giloteaux L."/>
            <person name="Barakat M."/>
            <person name="Bonnefoy V."/>
            <person name="Bruneel O."/>
            <person name="Chandler M."/>
            <person name="Cleiss J."/>
            <person name="Duran R."/>
            <person name="Elbaz-Poulichet F."/>
            <person name="Fonknechten N."/>
            <person name="Lauga B."/>
            <person name="Mornico D."/>
            <person name="Ortet P."/>
            <person name="Schaeffer C."/>
            <person name="Siguier P."/>
            <person name="Alexander Thil Smith A."/>
            <person name="Van Dorsselaer A."/>
            <person name="Weissenbach J."/>
            <person name="Medigue C."/>
            <person name="Le Paslier D."/>
        </authorList>
    </citation>
    <scope>NUCLEOTIDE SEQUENCE</scope>
</reference>
<dbReference type="SUPFAM" id="SSF55383">
    <property type="entry name" value="Copper amine oxidase, domain N"/>
    <property type="match status" value="1"/>
</dbReference>
<evidence type="ECO:0000313" key="2">
    <source>
        <dbReference type="EMBL" id="CBH74063.1"/>
    </source>
</evidence>
<name>E6PC80_9ZZZZ</name>
<organism evidence="2">
    <name type="scientific">mine drainage metagenome</name>
    <dbReference type="NCBI Taxonomy" id="410659"/>
    <lineage>
        <taxon>unclassified sequences</taxon>
        <taxon>metagenomes</taxon>
        <taxon>ecological metagenomes</taxon>
    </lineage>
</organism>
<dbReference type="Pfam" id="PF07833">
    <property type="entry name" value="Cu_amine_oxidN1"/>
    <property type="match status" value="1"/>
</dbReference>
<dbReference type="EMBL" id="CABL01000001">
    <property type="protein sequence ID" value="CBH74063.1"/>
    <property type="molecule type" value="Genomic_DNA"/>
</dbReference>
<dbReference type="Gene3D" id="3.30.457.10">
    <property type="entry name" value="Copper amine oxidase-like, N-terminal domain"/>
    <property type="match status" value="1"/>
</dbReference>
<dbReference type="AlphaFoldDB" id="E6PC80"/>
<dbReference type="InterPro" id="IPR012854">
    <property type="entry name" value="Cu_amine_oxidase-like_N"/>
</dbReference>
<feature type="domain" description="Copper amine oxidase-like N-terminal" evidence="1">
    <location>
        <begin position="35"/>
        <end position="142"/>
    </location>
</feature>
<evidence type="ECO:0000259" key="1">
    <source>
        <dbReference type="Pfam" id="PF07833"/>
    </source>
</evidence>
<gene>
    <name evidence="2" type="ORF">CARN1_1950</name>
</gene>
<proteinExistence type="predicted"/>
<protein>
    <recommendedName>
        <fullName evidence="1">Copper amine oxidase-like N-terminal domain-containing protein</fullName>
    </recommendedName>
</protein>
<comment type="caution">
    <text evidence="2">The sequence shown here is derived from an EMBL/GenBank/DDBJ whole genome shotgun (WGS) entry which is preliminary data.</text>
</comment>